<keyword evidence="3" id="KW-1185">Reference proteome</keyword>
<dbReference type="GeneID" id="85392243"/>
<gene>
    <name evidence="2" type="ORF">BDZ83DRAFT_622864</name>
</gene>
<organism evidence="2 3">
    <name type="scientific">Glomerella acutata</name>
    <name type="common">Colletotrichum acutatum</name>
    <dbReference type="NCBI Taxonomy" id="27357"/>
    <lineage>
        <taxon>Eukaryota</taxon>
        <taxon>Fungi</taxon>
        <taxon>Dikarya</taxon>
        <taxon>Ascomycota</taxon>
        <taxon>Pezizomycotina</taxon>
        <taxon>Sordariomycetes</taxon>
        <taxon>Hypocreomycetidae</taxon>
        <taxon>Glomerellales</taxon>
        <taxon>Glomerellaceae</taxon>
        <taxon>Colletotrichum</taxon>
        <taxon>Colletotrichum acutatum species complex</taxon>
    </lineage>
</organism>
<reference evidence="2" key="1">
    <citation type="submission" date="2021-12" db="EMBL/GenBank/DDBJ databases">
        <title>Comparative genomics, transcriptomics and evolutionary studies reveal genomic signatures of adaptation to plant cell wall in hemibiotrophic fungi.</title>
        <authorList>
            <consortium name="DOE Joint Genome Institute"/>
            <person name="Baroncelli R."/>
            <person name="Diaz J.F."/>
            <person name="Benocci T."/>
            <person name="Peng M."/>
            <person name="Battaglia E."/>
            <person name="Haridas S."/>
            <person name="Andreopoulos W."/>
            <person name="Labutti K."/>
            <person name="Pangilinan J."/>
            <person name="Floch G.L."/>
            <person name="Makela M.R."/>
            <person name="Henrissat B."/>
            <person name="Grigoriev I.V."/>
            <person name="Crouch J.A."/>
            <person name="De Vries R.P."/>
            <person name="Sukno S.A."/>
            <person name="Thon M.R."/>
        </authorList>
    </citation>
    <scope>NUCLEOTIDE SEQUENCE</scope>
    <source>
        <strain evidence="2">CBS 112980</strain>
    </source>
</reference>
<evidence type="ECO:0000313" key="3">
    <source>
        <dbReference type="Proteomes" id="UP001244207"/>
    </source>
</evidence>
<dbReference type="Proteomes" id="UP001244207">
    <property type="component" value="Unassembled WGS sequence"/>
</dbReference>
<protein>
    <submittedName>
        <fullName evidence="2">Uncharacterized protein</fullName>
    </submittedName>
</protein>
<proteinExistence type="predicted"/>
<feature type="compositionally biased region" description="Basic and acidic residues" evidence="1">
    <location>
        <begin position="18"/>
        <end position="29"/>
    </location>
</feature>
<dbReference type="RefSeq" id="XP_060364557.1">
    <property type="nucleotide sequence ID" value="XM_060508344.1"/>
</dbReference>
<dbReference type="AlphaFoldDB" id="A0AAD8UHR0"/>
<sequence length="64" mass="7244">MDGAERMNRPVVQRRKEKGWEETLSRKEGTLGGRGKNMVGDVVDMSSRPDGVDTENRVARRRGE</sequence>
<feature type="compositionally biased region" description="Basic and acidic residues" evidence="1">
    <location>
        <begin position="50"/>
        <end position="64"/>
    </location>
</feature>
<evidence type="ECO:0000313" key="2">
    <source>
        <dbReference type="EMBL" id="KAK1724502.1"/>
    </source>
</evidence>
<dbReference type="EMBL" id="JAHMHS010000051">
    <property type="protein sequence ID" value="KAK1724502.1"/>
    <property type="molecule type" value="Genomic_DNA"/>
</dbReference>
<comment type="caution">
    <text evidence="2">The sequence shown here is derived from an EMBL/GenBank/DDBJ whole genome shotgun (WGS) entry which is preliminary data.</text>
</comment>
<evidence type="ECO:0000256" key="1">
    <source>
        <dbReference type="SAM" id="MobiDB-lite"/>
    </source>
</evidence>
<name>A0AAD8UHR0_GLOAC</name>
<feature type="region of interest" description="Disordered" evidence="1">
    <location>
        <begin position="1"/>
        <end position="64"/>
    </location>
</feature>
<accession>A0AAD8UHR0</accession>